<dbReference type="PANTHER" id="PTHR35186">
    <property type="entry name" value="ANK_REP_REGION DOMAIN-CONTAINING PROTEIN"/>
    <property type="match status" value="1"/>
</dbReference>
<comment type="caution">
    <text evidence="3">The sequence shown here is derived from an EMBL/GenBank/DDBJ whole genome shotgun (WGS) entry which is preliminary data.</text>
</comment>
<sequence length="343" mass="38348">MVRIAISYQEQPSESLCQLPNSWRRFHMASKPSEAPRPATQPKFQNLAPPPKSFSGGPRQHHSSDPEPGPQTHKGPATQRPAEIQGFCAHVRRQCAAWTLSGFLRDPQSQSDTVQQFLLNHDLGGVGFSQVTRPLVLKSLFTNQQAVNNHQPTFALSSEQRYGIAAALCWSVLHLSGSPWLREEWGRLQAKILLHKTNNGREILSHHPSISCHLPSEPAPQQPLTCGTETTIAQSFSHLIPNKLVFELGILLIELCMNKPFVELRGDSSGGQSLSTPLEDYSTAARMIDEVRNTIGNGYGDAVQLCVKFVFRGLERPRTLTTQVFVASSMRRWLHRYKPRMSF</sequence>
<dbReference type="Proteomes" id="UP001175000">
    <property type="component" value="Unassembled WGS sequence"/>
</dbReference>
<evidence type="ECO:0000313" key="3">
    <source>
        <dbReference type="EMBL" id="KAK0616928.1"/>
    </source>
</evidence>
<dbReference type="Pfam" id="PF24476">
    <property type="entry name" value="DUF7580"/>
    <property type="match status" value="1"/>
</dbReference>
<accession>A0AA40BX52</accession>
<feature type="non-terminal residue" evidence="3">
    <location>
        <position position="1"/>
    </location>
</feature>
<dbReference type="InterPro" id="IPR056002">
    <property type="entry name" value="DUF7580"/>
</dbReference>
<feature type="region of interest" description="Disordered" evidence="1">
    <location>
        <begin position="27"/>
        <end position="79"/>
    </location>
</feature>
<keyword evidence="4" id="KW-1185">Reference proteome</keyword>
<reference evidence="3" key="1">
    <citation type="submission" date="2023-06" db="EMBL/GenBank/DDBJ databases">
        <title>Genome-scale phylogeny and comparative genomics of the fungal order Sordariales.</title>
        <authorList>
            <consortium name="Lawrence Berkeley National Laboratory"/>
            <person name="Hensen N."/>
            <person name="Bonometti L."/>
            <person name="Westerberg I."/>
            <person name="Brannstrom I.O."/>
            <person name="Guillou S."/>
            <person name="Cros-Aarteil S."/>
            <person name="Calhoun S."/>
            <person name="Haridas S."/>
            <person name="Kuo A."/>
            <person name="Mondo S."/>
            <person name="Pangilinan J."/>
            <person name="Riley R."/>
            <person name="Labutti K."/>
            <person name="Andreopoulos B."/>
            <person name="Lipzen A."/>
            <person name="Chen C."/>
            <person name="Yanf M."/>
            <person name="Daum C."/>
            <person name="Ng V."/>
            <person name="Clum A."/>
            <person name="Steindorff A."/>
            <person name="Ohm R."/>
            <person name="Martin F."/>
            <person name="Silar P."/>
            <person name="Natvig D."/>
            <person name="Lalanne C."/>
            <person name="Gautier V."/>
            <person name="Ament-Velasquez S.L."/>
            <person name="Kruys A."/>
            <person name="Hutchinson M.I."/>
            <person name="Powell A.J."/>
            <person name="Barry K."/>
            <person name="Miller A.N."/>
            <person name="Grigoriev I.V."/>
            <person name="Debuchy R."/>
            <person name="Gladieux P."/>
            <person name="Thoren M.H."/>
            <person name="Johannesson H."/>
        </authorList>
    </citation>
    <scope>NUCLEOTIDE SEQUENCE</scope>
    <source>
        <strain evidence="3">CBS 606.72</strain>
    </source>
</reference>
<dbReference type="AlphaFoldDB" id="A0AA40BX52"/>
<evidence type="ECO:0000313" key="4">
    <source>
        <dbReference type="Proteomes" id="UP001175000"/>
    </source>
</evidence>
<gene>
    <name evidence="3" type="ORF">B0T14DRAFT_589250</name>
</gene>
<name>A0AA40BX52_9PEZI</name>
<organism evidence="3 4">
    <name type="scientific">Immersiella caudata</name>
    <dbReference type="NCBI Taxonomy" id="314043"/>
    <lineage>
        <taxon>Eukaryota</taxon>
        <taxon>Fungi</taxon>
        <taxon>Dikarya</taxon>
        <taxon>Ascomycota</taxon>
        <taxon>Pezizomycotina</taxon>
        <taxon>Sordariomycetes</taxon>
        <taxon>Sordariomycetidae</taxon>
        <taxon>Sordariales</taxon>
        <taxon>Lasiosphaeriaceae</taxon>
        <taxon>Immersiella</taxon>
    </lineage>
</organism>
<dbReference type="EMBL" id="JAULSU010000005">
    <property type="protein sequence ID" value="KAK0616928.1"/>
    <property type="molecule type" value="Genomic_DNA"/>
</dbReference>
<protein>
    <recommendedName>
        <fullName evidence="2">DUF7580 domain-containing protein</fullName>
    </recommendedName>
</protein>
<evidence type="ECO:0000259" key="2">
    <source>
        <dbReference type="Pfam" id="PF24476"/>
    </source>
</evidence>
<dbReference type="PANTHER" id="PTHR35186:SF4">
    <property type="entry name" value="PRION-INHIBITION AND PROPAGATION HELO DOMAIN-CONTAINING PROTEIN"/>
    <property type="match status" value="1"/>
</dbReference>
<evidence type="ECO:0000256" key="1">
    <source>
        <dbReference type="SAM" id="MobiDB-lite"/>
    </source>
</evidence>
<feature type="domain" description="DUF7580" evidence="2">
    <location>
        <begin position="136"/>
        <end position="309"/>
    </location>
</feature>
<proteinExistence type="predicted"/>